<evidence type="ECO:0000256" key="7">
    <source>
        <dbReference type="ARBA" id="ARBA00022676"/>
    </source>
</evidence>
<dbReference type="Pfam" id="PF00912">
    <property type="entry name" value="Transgly"/>
    <property type="match status" value="1"/>
</dbReference>
<dbReference type="EMBL" id="MHIH01000006">
    <property type="protein sequence ID" value="OGY47938.1"/>
    <property type="molecule type" value="Genomic_DNA"/>
</dbReference>
<dbReference type="InterPro" id="IPR012338">
    <property type="entry name" value="Beta-lactam/transpept-like"/>
</dbReference>
<keyword evidence="4" id="KW-1003">Cell membrane</keyword>
<feature type="domain" description="Glycosyl transferase family 51" evidence="19">
    <location>
        <begin position="112"/>
        <end position="284"/>
    </location>
</feature>
<dbReference type="Gene3D" id="1.10.3810.10">
    <property type="entry name" value="Biosynthetic peptidoglycan transglycosylase-like"/>
    <property type="match status" value="1"/>
</dbReference>
<name>A0A1G1Y6K5_9BACT</name>
<keyword evidence="17" id="KW-0812">Transmembrane</keyword>
<evidence type="ECO:0000256" key="4">
    <source>
        <dbReference type="ARBA" id="ARBA00022475"/>
    </source>
</evidence>
<dbReference type="InterPro" id="IPR013783">
    <property type="entry name" value="Ig-like_fold"/>
</dbReference>
<keyword evidence="5" id="KW-0121">Carboxypeptidase</keyword>
<dbReference type="SUPFAM" id="SSF56601">
    <property type="entry name" value="beta-lactamase/transpeptidase-like"/>
    <property type="match status" value="1"/>
</dbReference>
<dbReference type="GO" id="GO:0005886">
    <property type="term" value="C:plasma membrane"/>
    <property type="evidence" value="ECO:0007669"/>
    <property type="project" value="UniProtKB-SubCell"/>
</dbReference>
<protein>
    <submittedName>
        <fullName evidence="20">Uncharacterized protein</fullName>
    </submittedName>
</protein>
<evidence type="ECO:0000256" key="3">
    <source>
        <dbReference type="ARBA" id="ARBA00007739"/>
    </source>
</evidence>
<dbReference type="AlphaFoldDB" id="A0A1G1Y6K5"/>
<keyword evidence="13" id="KW-0511">Multifunctional enzyme</keyword>
<evidence type="ECO:0000259" key="19">
    <source>
        <dbReference type="Pfam" id="PF00912"/>
    </source>
</evidence>
<accession>A0A1G1Y6K5</accession>
<dbReference type="InterPro" id="IPR050396">
    <property type="entry name" value="Glycosyltr_51/Transpeptidase"/>
</dbReference>
<dbReference type="InterPro" id="IPR001460">
    <property type="entry name" value="PCN-bd_Tpept"/>
</dbReference>
<dbReference type="InterPro" id="IPR023346">
    <property type="entry name" value="Lysozyme-like_dom_sf"/>
</dbReference>
<dbReference type="Gene3D" id="2.60.40.10">
    <property type="entry name" value="Immunoglobulins"/>
    <property type="match status" value="2"/>
</dbReference>
<dbReference type="GO" id="GO:0008360">
    <property type="term" value="P:regulation of cell shape"/>
    <property type="evidence" value="ECO:0007669"/>
    <property type="project" value="UniProtKB-KW"/>
</dbReference>
<reference evidence="20 21" key="1">
    <citation type="journal article" date="2016" name="Nat. Commun.">
        <title>Thousands of microbial genomes shed light on interconnected biogeochemical processes in an aquifer system.</title>
        <authorList>
            <person name="Anantharaman K."/>
            <person name="Brown C.T."/>
            <person name="Hug L.A."/>
            <person name="Sharon I."/>
            <person name="Castelle C.J."/>
            <person name="Probst A.J."/>
            <person name="Thomas B.C."/>
            <person name="Singh A."/>
            <person name="Wilkins M.J."/>
            <person name="Karaoz U."/>
            <person name="Brodie E.L."/>
            <person name="Williams K.H."/>
            <person name="Hubbard S.S."/>
            <person name="Banfield J.F."/>
        </authorList>
    </citation>
    <scope>NUCLEOTIDE SEQUENCE [LARGE SCALE GENOMIC DNA]</scope>
</reference>
<keyword evidence="10" id="KW-0133">Cell shape</keyword>
<evidence type="ECO:0000256" key="14">
    <source>
        <dbReference type="ARBA" id="ARBA00023316"/>
    </source>
</evidence>
<dbReference type="Pfam" id="PF00905">
    <property type="entry name" value="Transpeptidase"/>
    <property type="match status" value="1"/>
</dbReference>
<evidence type="ECO:0000256" key="9">
    <source>
        <dbReference type="ARBA" id="ARBA00022801"/>
    </source>
</evidence>
<comment type="caution">
    <text evidence="20">The sequence shown here is derived from an EMBL/GenBank/DDBJ whole genome shotgun (WGS) entry which is preliminary data.</text>
</comment>
<dbReference type="Proteomes" id="UP000178747">
    <property type="component" value="Unassembled WGS sequence"/>
</dbReference>
<dbReference type="GO" id="GO:0008658">
    <property type="term" value="F:penicillin binding"/>
    <property type="evidence" value="ECO:0007669"/>
    <property type="project" value="InterPro"/>
</dbReference>
<dbReference type="GO" id="GO:0006508">
    <property type="term" value="P:proteolysis"/>
    <property type="evidence" value="ECO:0007669"/>
    <property type="project" value="UniProtKB-KW"/>
</dbReference>
<evidence type="ECO:0000256" key="1">
    <source>
        <dbReference type="ARBA" id="ARBA00004236"/>
    </source>
</evidence>
<dbReference type="PANTHER" id="PTHR32282">
    <property type="entry name" value="BINDING PROTEIN TRANSPEPTIDASE, PUTATIVE-RELATED"/>
    <property type="match status" value="1"/>
</dbReference>
<sequence length="975" mass="109219">MPIPGLSVKTKSPQNWRRKSIIPSRKRQRAYQVRTSFSKRPIRFGGPKRKINTGKLFKLVLVLIVIGIAFSGIASLFVLGWVAKDLPNPNKIIERSVALSTKIYDRTGETLLYDIHGTEKRTFIKLEEIPEYVKQATLVIEDKNFYKHGGISFTGIIRSVIKNVLTGSKAGGSTLTQQLVKNAILTSEKKYSRKIKEIILSYQIEKKFSKDEILQLYFNEIPYGSVAYGVEAAAQTYLGKSAREVTLAEAAILAALPQAPTYYSPYGTHTDILFGRQQYILDLMAEEGFITKEEAAAAKKEEIEFKKQTENIIAPHFVMYVKEYLTEKYGDLTVEQGGLQVITTLDLYKQKIAEEVITEIAEQNTKNYNANNAALVALDPKTGQILAMVGSKDYLADPEPKGCKPGLDCTFDPQVNATLRPRQPGSSFKPVVYSAAFKKGYTPETVLYDVETKFLNYDGKNYEPKNYDLKEHGPVTIRKALQGSLNIPAVKTIYLTGVDQVIDMAEDLGYTTLKDRSRFGLSLVLGGGEVKLIEHTNAFAVFSREGEWHPTSAIMEIKDKDGNVLEKFEKKEKKVLETQIARQINSILSDNESRAFIFGANNYLNLGARPVGAKTGTTNDYRDAWTIGYTPSLAVGVWVGNNNNAEMKRGADGSVIAAPIWNAFMKRVLGDTPIEAFKEPELTKTDKPVLNGSIAEGIKVKIDKVSGKLATNLTPEHLIEERVYRQVHNILYYINKDDPQGNTPPDHNGEQYNRWEEAVQSWAEKNNYVSEEPPTEYDDVHTIANRPSIKITSPVANERITSRDFSAQVSVSTPQGSINRVEYYLNDRLVKAVTDSPFNLSVFIEDPNIKSGFYSLKAVVYNDTENTRTDEIELNFQLPELPATLTWTNPENNQTLDSSDFPLTITADLSNSSDIQRIDLYYSNNYINTARQFPGGKLIAQWLSAPAPGTYQLYAEVTNKSGYTYKSEEINIEVQ</sequence>
<keyword evidence="6" id="KW-0645">Protease</keyword>
<feature type="transmembrane region" description="Helical" evidence="17">
    <location>
        <begin position="59"/>
        <end position="83"/>
    </location>
</feature>
<comment type="catalytic activity">
    <reaction evidence="15">
        <text>Preferential cleavage: (Ac)2-L-Lys-D-Ala-|-D-Ala. Also transpeptidation of peptidyl-alanyl moieties that are N-acyl substituents of D-alanine.</text>
        <dbReference type="EC" id="3.4.16.4"/>
    </reaction>
</comment>
<evidence type="ECO:0000256" key="2">
    <source>
        <dbReference type="ARBA" id="ARBA00007090"/>
    </source>
</evidence>
<evidence type="ECO:0000256" key="11">
    <source>
        <dbReference type="ARBA" id="ARBA00022984"/>
    </source>
</evidence>
<dbReference type="NCBIfam" id="TIGR02074">
    <property type="entry name" value="PBP_1a_fam"/>
    <property type="match status" value="1"/>
</dbReference>
<dbReference type="Pfam" id="PF17957">
    <property type="entry name" value="Big_7"/>
    <property type="match status" value="1"/>
</dbReference>
<keyword evidence="14" id="KW-0961">Cell wall biogenesis/degradation</keyword>
<dbReference type="GO" id="GO:0030288">
    <property type="term" value="C:outer membrane-bounded periplasmic space"/>
    <property type="evidence" value="ECO:0007669"/>
    <property type="project" value="TreeGrafter"/>
</dbReference>
<dbReference type="GO" id="GO:0008955">
    <property type="term" value="F:peptidoglycan glycosyltransferase activity"/>
    <property type="evidence" value="ECO:0007669"/>
    <property type="project" value="UniProtKB-EC"/>
</dbReference>
<evidence type="ECO:0000256" key="17">
    <source>
        <dbReference type="SAM" id="Phobius"/>
    </source>
</evidence>
<evidence type="ECO:0000256" key="13">
    <source>
        <dbReference type="ARBA" id="ARBA00023268"/>
    </source>
</evidence>
<keyword evidence="17" id="KW-1133">Transmembrane helix</keyword>
<evidence type="ECO:0000256" key="8">
    <source>
        <dbReference type="ARBA" id="ARBA00022679"/>
    </source>
</evidence>
<evidence type="ECO:0000256" key="12">
    <source>
        <dbReference type="ARBA" id="ARBA00023136"/>
    </source>
</evidence>
<evidence type="ECO:0000256" key="15">
    <source>
        <dbReference type="ARBA" id="ARBA00034000"/>
    </source>
</evidence>
<evidence type="ECO:0000256" key="16">
    <source>
        <dbReference type="ARBA" id="ARBA00049902"/>
    </source>
</evidence>
<dbReference type="InterPro" id="IPR036950">
    <property type="entry name" value="PBP_transglycosylase"/>
</dbReference>
<dbReference type="SUPFAM" id="SSF53955">
    <property type="entry name" value="Lysozyme-like"/>
    <property type="match status" value="1"/>
</dbReference>
<feature type="domain" description="Penicillin-binding protein transpeptidase" evidence="18">
    <location>
        <begin position="374"/>
        <end position="666"/>
    </location>
</feature>
<comment type="subcellular location">
    <subcellularLocation>
        <location evidence="1">Cell membrane</location>
    </subcellularLocation>
</comment>
<gene>
    <name evidence="20" type="ORF">A3J62_02945</name>
</gene>
<dbReference type="Gene3D" id="3.40.710.10">
    <property type="entry name" value="DD-peptidase/beta-lactamase superfamily"/>
    <property type="match status" value="1"/>
</dbReference>
<evidence type="ECO:0000313" key="21">
    <source>
        <dbReference type="Proteomes" id="UP000178747"/>
    </source>
</evidence>
<evidence type="ECO:0000256" key="5">
    <source>
        <dbReference type="ARBA" id="ARBA00022645"/>
    </source>
</evidence>
<dbReference type="PANTHER" id="PTHR32282:SF11">
    <property type="entry name" value="PENICILLIN-BINDING PROTEIN 1B"/>
    <property type="match status" value="1"/>
</dbReference>
<evidence type="ECO:0000259" key="18">
    <source>
        <dbReference type="Pfam" id="PF00905"/>
    </source>
</evidence>
<dbReference type="GO" id="GO:0009252">
    <property type="term" value="P:peptidoglycan biosynthetic process"/>
    <property type="evidence" value="ECO:0007669"/>
    <property type="project" value="UniProtKB-KW"/>
</dbReference>
<dbReference type="InterPro" id="IPR001264">
    <property type="entry name" value="Glyco_trans_51"/>
</dbReference>
<keyword evidence="12 17" id="KW-0472">Membrane</keyword>
<comment type="similarity">
    <text evidence="3">In the N-terminal section; belongs to the glycosyltransferase 51 family.</text>
</comment>
<keyword evidence="7" id="KW-0328">Glycosyltransferase</keyword>
<keyword evidence="11" id="KW-0573">Peptidoglycan synthesis</keyword>
<organism evidence="20 21">
    <name type="scientific">Candidatus Buchananbacteria bacterium RIFCSPHIGHO2_02_FULL_38_8</name>
    <dbReference type="NCBI Taxonomy" id="1797538"/>
    <lineage>
        <taxon>Bacteria</taxon>
        <taxon>Candidatus Buchananiibacteriota</taxon>
    </lineage>
</organism>
<proteinExistence type="inferred from homology"/>
<dbReference type="GO" id="GO:0009002">
    <property type="term" value="F:serine-type D-Ala-D-Ala carboxypeptidase activity"/>
    <property type="evidence" value="ECO:0007669"/>
    <property type="project" value="UniProtKB-EC"/>
</dbReference>
<comment type="similarity">
    <text evidence="2">In the C-terminal section; belongs to the transpeptidase family.</text>
</comment>
<evidence type="ECO:0000256" key="6">
    <source>
        <dbReference type="ARBA" id="ARBA00022670"/>
    </source>
</evidence>
<evidence type="ECO:0000256" key="10">
    <source>
        <dbReference type="ARBA" id="ARBA00022960"/>
    </source>
</evidence>
<evidence type="ECO:0000313" key="20">
    <source>
        <dbReference type="EMBL" id="OGY47938.1"/>
    </source>
</evidence>
<dbReference type="GO" id="GO:0071555">
    <property type="term" value="P:cell wall organization"/>
    <property type="evidence" value="ECO:0007669"/>
    <property type="project" value="UniProtKB-KW"/>
</dbReference>
<dbReference type="FunFam" id="1.10.3810.10:FF:000001">
    <property type="entry name" value="Penicillin-binding protein 1A"/>
    <property type="match status" value="1"/>
</dbReference>
<keyword evidence="8" id="KW-0808">Transferase</keyword>
<comment type="catalytic activity">
    <reaction evidence="16">
        <text>[GlcNAc-(1-&gt;4)-Mur2Ac(oyl-L-Ala-gamma-D-Glu-L-Lys-D-Ala-D-Ala)](n)-di-trans,octa-cis-undecaprenyl diphosphate + beta-D-GlcNAc-(1-&gt;4)-Mur2Ac(oyl-L-Ala-gamma-D-Glu-L-Lys-D-Ala-D-Ala)-di-trans,octa-cis-undecaprenyl diphosphate = [GlcNAc-(1-&gt;4)-Mur2Ac(oyl-L-Ala-gamma-D-Glu-L-Lys-D-Ala-D-Ala)](n+1)-di-trans,octa-cis-undecaprenyl diphosphate + di-trans,octa-cis-undecaprenyl diphosphate + H(+)</text>
        <dbReference type="Rhea" id="RHEA:23708"/>
        <dbReference type="Rhea" id="RHEA-COMP:9602"/>
        <dbReference type="Rhea" id="RHEA-COMP:9603"/>
        <dbReference type="ChEBI" id="CHEBI:15378"/>
        <dbReference type="ChEBI" id="CHEBI:58405"/>
        <dbReference type="ChEBI" id="CHEBI:60033"/>
        <dbReference type="ChEBI" id="CHEBI:78435"/>
        <dbReference type="EC" id="2.4.99.28"/>
    </reaction>
</comment>
<keyword evidence="9" id="KW-0378">Hydrolase</keyword>